<dbReference type="PANTHER" id="PTHR35778:SF1">
    <property type="entry name" value="SIGNALING MUCIN HKR1-RELATED"/>
    <property type="match status" value="1"/>
</dbReference>
<feature type="compositionally biased region" description="Polar residues" evidence="1">
    <location>
        <begin position="147"/>
        <end position="160"/>
    </location>
</feature>
<feature type="compositionally biased region" description="Low complexity" evidence="1">
    <location>
        <begin position="166"/>
        <end position="190"/>
    </location>
</feature>
<dbReference type="GO" id="GO:0005576">
    <property type="term" value="C:extracellular region"/>
    <property type="evidence" value="ECO:0007669"/>
    <property type="project" value="TreeGrafter"/>
</dbReference>
<protein>
    <submittedName>
        <fullName evidence="4">Protein MSB2</fullName>
    </submittedName>
</protein>
<proteinExistence type="predicted"/>
<feature type="region of interest" description="Disordered" evidence="1">
    <location>
        <begin position="101"/>
        <end position="279"/>
    </location>
</feature>
<keyword evidence="2" id="KW-1133">Transmembrane helix</keyword>
<feature type="chain" id="PRO_5031024470" evidence="3">
    <location>
        <begin position="24"/>
        <end position="903"/>
    </location>
</feature>
<feature type="region of interest" description="Disordered" evidence="1">
    <location>
        <begin position="473"/>
        <end position="520"/>
    </location>
</feature>
<dbReference type="GO" id="GO:0007232">
    <property type="term" value="P:osmosensory signaling pathway via Sho1 osmosensor"/>
    <property type="evidence" value="ECO:0007669"/>
    <property type="project" value="InterPro"/>
</dbReference>
<dbReference type="GO" id="GO:0006972">
    <property type="term" value="P:hyperosmotic response"/>
    <property type="evidence" value="ECO:0007669"/>
    <property type="project" value="TreeGrafter"/>
</dbReference>
<feature type="compositionally biased region" description="Low complexity" evidence="1">
    <location>
        <begin position="582"/>
        <end position="603"/>
    </location>
</feature>
<feature type="region of interest" description="Disordered" evidence="1">
    <location>
        <begin position="775"/>
        <end position="813"/>
    </location>
</feature>
<dbReference type="Proteomes" id="UP000595662">
    <property type="component" value="Chromosome 1"/>
</dbReference>
<dbReference type="GO" id="GO:0030010">
    <property type="term" value="P:establishment of cell polarity"/>
    <property type="evidence" value="ECO:0007669"/>
    <property type="project" value="TreeGrafter"/>
</dbReference>
<feature type="compositionally biased region" description="Low complexity" evidence="1">
    <location>
        <begin position="799"/>
        <end position="813"/>
    </location>
</feature>
<dbReference type="GeneID" id="26229856"/>
<evidence type="ECO:0000313" key="4">
    <source>
        <dbReference type="EMBL" id="QQK39952.1"/>
    </source>
</evidence>
<feature type="compositionally biased region" description="Low complexity" evidence="1">
    <location>
        <begin position="111"/>
        <end position="128"/>
    </location>
</feature>
<sequence>MRPDAISILAALLAVGSLELVVAQDAPEAHVQRPRWYFPQEVKRTIRRSAGSNPGSILNGTFDNFTHTQVTLSTTTPIPETSASAQPAKGKDVVVTVSVDPKNPEITHRITGTTTNGGEPTSTTTATTKAKMTDGSSTENTTRKSSEAASTDAETTSKQGSEVDPSAKASTTSKSPSTKSSWTTSSSDAPLGGLTSGSGNLRGGNSTASTVSTSATATTLSAVGTSATATPPSTVSTSATATTPSAVSTSATATPPSTVSTSATATTPSAVSTSATATTPSAVITSATATTSSSASHTSDPLFKVTSPTFSTPAASHSDGLLGGSTSGLANVLGESTTSSSVFATPTGLSSANKISSAASGMASSGSDLAGLWGVGGKSSTGNSTSATVFPVALSSPIIPVSVPASATSSLLSIPTPHGTTTFGDFVGSPVPSVDSVPGVTSAGIGSTALIPTASMPNGSLLPAKSTGIIPGQAGTNNGAIPTPAKTLGSIPVPHSPGSDSTSTSVSGTVFGSSTPSAPLLGTSAISSVPYIGFHDSSKVPIPTSHPASTPLPSSNPSTSSVVSTPSTPTTSTSEEVGTAKTTVEPQTPTEAPTPPTDNNNNNDDNDNDWMPSTILIMPTVTATENSTSGQIAKPTVPPSLPGSITPSNEVTEPPSDSILLQLGFNNQLPWSFVATTPLSSSQIFNYTPQAIENALPALSAKDGPVMFAIEPYYNWQSTGYNATIAIFYFARDKVDALKALKVNPNSALYTQASESLHSLMGMVDPTIPLEFSGNYPSGNIDSTGGKDKGGSDDGSGSGNNENTDGSAGTSTAQASSVGIGVGVVAGAAAYGAGMFWVARRYRKRKQLHQRSSSTVEQMSQGGSAAGTMFAAGGRAPSHVSRGTARSQMISAPVMAENSLGWN</sequence>
<evidence type="ECO:0000313" key="5">
    <source>
        <dbReference type="Proteomes" id="UP000595662"/>
    </source>
</evidence>
<evidence type="ECO:0000256" key="3">
    <source>
        <dbReference type="SAM" id="SignalP"/>
    </source>
</evidence>
<dbReference type="GO" id="GO:0001402">
    <property type="term" value="P:signal transduction involved in filamentous growth"/>
    <property type="evidence" value="ECO:0007669"/>
    <property type="project" value="TreeGrafter"/>
</dbReference>
<name>A0A7T7BHH9_PENDI</name>
<dbReference type="GO" id="GO:0005034">
    <property type="term" value="F:osmosensor activity"/>
    <property type="evidence" value="ECO:0007669"/>
    <property type="project" value="InterPro"/>
</dbReference>
<dbReference type="InterPro" id="IPR039295">
    <property type="entry name" value="MSB2"/>
</dbReference>
<dbReference type="GO" id="GO:0030427">
    <property type="term" value="C:site of polarized growth"/>
    <property type="evidence" value="ECO:0007669"/>
    <property type="project" value="TreeGrafter"/>
</dbReference>
<feature type="compositionally biased region" description="Low complexity" evidence="1">
    <location>
        <begin position="206"/>
        <end position="279"/>
    </location>
</feature>
<feature type="region of interest" description="Disordered" evidence="1">
    <location>
        <begin position="542"/>
        <end position="612"/>
    </location>
</feature>
<evidence type="ECO:0000256" key="2">
    <source>
        <dbReference type="SAM" id="Phobius"/>
    </source>
</evidence>
<dbReference type="PANTHER" id="PTHR35778">
    <property type="entry name" value="SIGNALING MUCIN HKR1-RELATED"/>
    <property type="match status" value="1"/>
</dbReference>
<dbReference type="EMBL" id="CP060774">
    <property type="protein sequence ID" value="QQK39952.1"/>
    <property type="molecule type" value="Genomic_DNA"/>
</dbReference>
<feature type="compositionally biased region" description="Low complexity" evidence="1">
    <location>
        <begin position="549"/>
        <end position="574"/>
    </location>
</feature>
<keyword evidence="2" id="KW-0812">Transmembrane</keyword>
<accession>A0A7T7BHH9</accession>
<dbReference type="GO" id="GO:0005886">
    <property type="term" value="C:plasma membrane"/>
    <property type="evidence" value="ECO:0007669"/>
    <property type="project" value="InterPro"/>
</dbReference>
<dbReference type="AlphaFoldDB" id="A0A7T7BHH9"/>
<keyword evidence="2" id="KW-0472">Membrane</keyword>
<gene>
    <name evidence="4" type="ORF">Pdw03_2806</name>
</gene>
<dbReference type="GO" id="GO:0031505">
    <property type="term" value="P:fungal-type cell wall organization"/>
    <property type="evidence" value="ECO:0007669"/>
    <property type="project" value="TreeGrafter"/>
</dbReference>
<dbReference type="VEuPathDB" id="FungiDB:PDIP_15330"/>
<feature type="compositionally biased region" description="Low complexity" evidence="1">
    <location>
        <begin position="496"/>
        <end position="517"/>
    </location>
</feature>
<feature type="transmembrane region" description="Helical" evidence="2">
    <location>
        <begin position="818"/>
        <end position="839"/>
    </location>
</feature>
<organism evidence="4 5">
    <name type="scientific">Penicillium digitatum</name>
    <name type="common">Green mold</name>
    <dbReference type="NCBI Taxonomy" id="36651"/>
    <lineage>
        <taxon>Eukaryota</taxon>
        <taxon>Fungi</taxon>
        <taxon>Dikarya</taxon>
        <taxon>Ascomycota</taxon>
        <taxon>Pezizomycotina</taxon>
        <taxon>Eurotiomycetes</taxon>
        <taxon>Eurotiomycetidae</taxon>
        <taxon>Eurotiales</taxon>
        <taxon>Aspergillaceae</taxon>
        <taxon>Penicillium</taxon>
    </lineage>
</organism>
<keyword evidence="3" id="KW-0732">Signal</keyword>
<dbReference type="RefSeq" id="XP_065955694.1">
    <property type="nucleotide sequence ID" value="XM_066100294.1"/>
</dbReference>
<feature type="signal peptide" evidence="3">
    <location>
        <begin position="1"/>
        <end position="23"/>
    </location>
</feature>
<dbReference type="GO" id="GO:0009986">
    <property type="term" value="C:cell surface"/>
    <property type="evidence" value="ECO:0007669"/>
    <property type="project" value="TreeGrafter"/>
</dbReference>
<evidence type="ECO:0000256" key="1">
    <source>
        <dbReference type="SAM" id="MobiDB-lite"/>
    </source>
</evidence>
<reference evidence="4 5" key="1">
    <citation type="submission" date="2020-08" db="EMBL/GenBank/DDBJ databases">
        <title>The completed genome sequence of the pathogenic ascomycete fungus Penicillium digitatum.</title>
        <authorList>
            <person name="Wang M."/>
        </authorList>
    </citation>
    <scope>NUCLEOTIDE SEQUENCE [LARGE SCALE GENOMIC DNA]</scope>
    <source>
        <strain evidence="4 5">PdW03</strain>
    </source>
</reference>